<keyword evidence="8" id="KW-0131">Cell cycle</keyword>
<comment type="caution">
    <text evidence="17">The sequence shown here is derived from an EMBL/GenBank/DDBJ whole genome shotgun (WGS) entry which is preliminary data.</text>
</comment>
<comment type="catalytic activity">
    <reaction evidence="13">
        <text>phosphoenolpyruvate + UDP-N-acetyl-alpha-D-glucosamine = UDP-N-acetyl-3-O-(1-carboxyvinyl)-alpha-D-glucosamine + phosphate</text>
        <dbReference type="Rhea" id="RHEA:18681"/>
        <dbReference type="ChEBI" id="CHEBI:43474"/>
        <dbReference type="ChEBI" id="CHEBI:57705"/>
        <dbReference type="ChEBI" id="CHEBI:58702"/>
        <dbReference type="ChEBI" id="CHEBI:68483"/>
        <dbReference type="EC" id="2.5.1.7"/>
    </reaction>
</comment>
<dbReference type="Gene3D" id="3.65.10.10">
    <property type="entry name" value="Enolpyruvate transferase domain"/>
    <property type="match status" value="2"/>
</dbReference>
<keyword evidence="4" id="KW-0132">Cell division</keyword>
<sequence length="438" mass="48344">MAKYIIEGGMPLRGSVKIPGAKNAGFKLMIASLLSDEISTITNIPYIRDVIAVKKIIEALGARVEFSDDTMQISGGITSAQVPEELGVKSRASFMYLPVLLHRFKKGIVSSPVGDRIGMRPINWFLEGLGKMGVTIQAKESEIQAEAPNGLVGCEYIFPKNSHTVTEALILAATLAKGKTKLLNAAAEPEVDELISFLDQMGARIKRTKPREIEIEGATSLKGAVHQVMTDRNEVVTFSCMALGTGGDIKIENVDPRFIRAFEEQIIVCGGGIKKVGLNLNVFYNQKLKATNIQTSPYPGFMTDWQSLWIALMTQAVGESIIHETIFENRFECVKNLLKMGANIELFNPIVENPEEVYNFEWDERSKQFLHAVKVHGPNPLHHATLEVSDIRAGATLVFAALMAEGKSEIYGIEHIERGYEDLEGRLERLGARITKVE</sequence>
<evidence type="ECO:0000256" key="7">
    <source>
        <dbReference type="ARBA" id="ARBA00022984"/>
    </source>
</evidence>
<feature type="repeat" description="ANK" evidence="15">
    <location>
        <begin position="317"/>
        <end position="349"/>
    </location>
</feature>
<dbReference type="GO" id="GO:0071555">
    <property type="term" value="P:cell wall organization"/>
    <property type="evidence" value="ECO:0007669"/>
    <property type="project" value="UniProtKB-KW"/>
</dbReference>
<evidence type="ECO:0000256" key="13">
    <source>
        <dbReference type="ARBA" id="ARBA00047527"/>
    </source>
</evidence>
<evidence type="ECO:0000256" key="4">
    <source>
        <dbReference type="ARBA" id="ARBA00022618"/>
    </source>
</evidence>
<evidence type="ECO:0000256" key="1">
    <source>
        <dbReference type="ARBA" id="ARBA00004496"/>
    </source>
</evidence>
<evidence type="ECO:0000313" key="17">
    <source>
        <dbReference type="EMBL" id="OGY22796.1"/>
    </source>
</evidence>
<keyword evidence="3" id="KW-0963">Cytoplasm</keyword>
<reference evidence="17 18" key="1">
    <citation type="journal article" date="2016" name="Nat. Commun.">
        <title>Thousands of microbial genomes shed light on interconnected biogeochemical processes in an aquifer system.</title>
        <authorList>
            <person name="Anantharaman K."/>
            <person name="Brown C.T."/>
            <person name="Hug L.A."/>
            <person name="Sharon I."/>
            <person name="Castelle C.J."/>
            <person name="Probst A.J."/>
            <person name="Thomas B.C."/>
            <person name="Singh A."/>
            <person name="Wilkins M.J."/>
            <person name="Karaoz U."/>
            <person name="Brodie E.L."/>
            <person name="Williams K.H."/>
            <person name="Hubbard S.S."/>
            <person name="Banfield J.F."/>
        </authorList>
    </citation>
    <scope>NUCLEOTIDE SEQUENCE [LARGE SCALE GENOMIC DNA]</scope>
</reference>
<dbReference type="Pfam" id="PF00275">
    <property type="entry name" value="EPSP_synthase"/>
    <property type="match status" value="1"/>
</dbReference>
<feature type="domain" description="Enolpyruvate transferase" evidence="16">
    <location>
        <begin position="7"/>
        <end position="426"/>
    </location>
</feature>
<dbReference type="NCBIfam" id="NF006873">
    <property type="entry name" value="PRK09369.1"/>
    <property type="match status" value="1"/>
</dbReference>
<dbReference type="GO" id="GO:0005737">
    <property type="term" value="C:cytoplasm"/>
    <property type="evidence" value="ECO:0007669"/>
    <property type="project" value="UniProtKB-SubCell"/>
</dbReference>
<dbReference type="AlphaFoldDB" id="A0A1G1W527"/>
<evidence type="ECO:0000256" key="11">
    <source>
        <dbReference type="ARBA" id="ARBA00039108"/>
    </source>
</evidence>
<evidence type="ECO:0000313" key="18">
    <source>
        <dbReference type="Proteomes" id="UP000176631"/>
    </source>
</evidence>
<evidence type="ECO:0000256" key="3">
    <source>
        <dbReference type="ARBA" id="ARBA00022490"/>
    </source>
</evidence>
<keyword evidence="15" id="KW-0040">ANK repeat</keyword>
<dbReference type="PANTHER" id="PTHR43783:SF1">
    <property type="entry name" value="UDP-N-ACETYLGLUCOSAMINE 1-CARBOXYVINYLTRANSFERASE"/>
    <property type="match status" value="1"/>
</dbReference>
<evidence type="ECO:0000256" key="2">
    <source>
        <dbReference type="ARBA" id="ARBA00004752"/>
    </source>
</evidence>
<evidence type="ECO:0000256" key="14">
    <source>
        <dbReference type="NCBIfam" id="TIGR01072"/>
    </source>
</evidence>
<evidence type="ECO:0000256" key="10">
    <source>
        <dbReference type="ARBA" id="ARBA00038367"/>
    </source>
</evidence>
<dbReference type="Proteomes" id="UP000176631">
    <property type="component" value="Unassembled WGS sequence"/>
</dbReference>
<dbReference type="NCBIfam" id="TIGR01072">
    <property type="entry name" value="murA"/>
    <property type="match status" value="1"/>
</dbReference>
<evidence type="ECO:0000256" key="6">
    <source>
        <dbReference type="ARBA" id="ARBA00022960"/>
    </source>
</evidence>
<dbReference type="InterPro" id="IPR002110">
    <property type="entry name" value="Ankyrin_rpt"/>
</dbReference>
<comment type="pathway">
    <text evidence="2">Cell wall biogenesis; peptidoglycan biosynthesis.</text>
</comment>
<gene>
    <name evidence="17" type="ORF">A2172_04960</name>
</gene>
<dbReference type="GO" id="GO:0008360">
    <property type="term" value="P:regulation of cell shape"/>
    <property type="evidence" value="ECO:0007669"/>
    <property type="project" value="UniProtKB-KW"/>
</dbReference>
<protein>
    <recommendedName>
        <fullName evidence="12 14">UDP-N-acetylglucosamine 1-carboxyvinyltransferase</fullName>
        <ecNumber evidence="11 14">2.5.1.7</ecNumber>
    </recommendedName>
</protein>
<dbReference type="InterPro" id="IPR001986">
    <property type="entry name" value="Enolpyruvate_Tfrase_dom"/>
</dbReference>
<accession>A0A1G1W527</accession>
<evidence type="ECO:0000259" key="16">
    <source>
        <dbReference type="Pfam" id="PF00275"/>
    </source>
</evidence>
<evidence type="ECO:0000256" key="8">
    <source>
        <dbReference type="ARBA" id="ARBA00023306"/>
    </source>
</evidence>
<evidence type="ECO:0000256" key="12">
    <source>
        <dbReference type="ARBA" id="ARBA00039754"/>
    </source>
</evidence>
<keyword evidence="6" id="KW-0133">Cell shape</keyword>
<evidence type="ECO:0000256" key="5">
    <source>
        <dbReference type="ARBA" id="ARBA00022679"/>
    </source>
</evidence>
<dbReference type="GO" id="GO:0019277">
    <property type="term" value="P:UDP-N-acetylgalactosamine biosynthetic process"/>
    <property type="evidence" value="ECO:0007669"/>
    <property type="project" value="InterPro"/>
</dbReference>
<dbReference type="PROSITE" id="PS50088">
    <property type="entry name" value="ANK_REPEAT"/>
    <property type="match status" value="1"/>
</dbReference>
<keyword evidence="9" id="KW-0961">Cell wall biogenesis/degradation</keyword>
<dbReference type="EMBL" id="MHCP01000033">
    <property type="protein sequence ID" value="OGY22796.1"/>
    <property type="molecule type" value="Genomic_DNA"/>
</dbReference>
<organism evidence="17 18">
    <name type="scientific">Candidatus Woykebacteria bacterium RBG_13_40_15</name>
    <dbReference type="NCBI Taxonomy" id="1802593"/>
    <lineage>
        <taxon>Bacteria</taxon>
        <taxon>Candidatus Woykeibacteriota</taxon>
    </lineage>
</organism>
<dbReference type="STRING" id="1802593.A2172_04960"/>
<dbReference type="PANTHER" id="PTHR43783">
    <property type="entry name" value="UDP-N-ACETYLGLUCOSAMINE 1-CARBOXYVINYLTRANSFERASE"/>
    <property type="match status" value="1"/>
</dbReference>
<dbReference type="InterPro" id="IPR036968">
    <property type="entry name" value="Enolpyruvate_Tfrase_sf"/>
</dbReference>
<dbReference type="EC" id="2.5.1.7" evidence="11 14"/>
<dbReference type="GO" id="GO:0009252">
    <property type="term" value="P:peptidoglycan biosynthetic process"/>
    <property type="evidence" value="ECO:0007669"/>
    <property type="project" value="UniProtKB-UniRule"/>
</dbReference>
<evidence type="ECO:0000256" key="15">
    <source>
        <dbReference type="PROSITE-ProRule" id="PRU00023"/>
    </source>
</evidence>
<evidence type="ECO:0000256" key="9">
    <source>
        <dbReference type="ARBA" id="ARBA00023316"/>
    </source>
</evidence>
<comment type="similarity">
    <text evidence="10">Belongs to the EPSP synthase family. MurA subfamily.</text>
</comment>
<dbReference type="CDD" id="cd01555">
    <property type="entry name" value="UdpNAET"/>
    <property type="match status" value="1"/>
</dbReference>
<dbReference type="GO" id="GO:0008760">
    <property type="term" value="F:UDP-N-acetylglucosamine 1-carboxyvinyltransferase activity"/>
    <property type="evidence" value="ECO:0007669"/>
    <property type="project" value="UniProtKB-UniRule"/>
</dbReference>
<keyword evidence="7" id="KW-0573">Peptidoglycan synthesis</keyword>
<keyword evidence="5 17" id="KW-0808">Transferase</keyword>
<dbReference type="InterPro" id="IPR005750">
    <property type="entry name" value="UDP_GlcNAc_COvinyl_MurA"/>
</dbReference>
<dbReference type="GO" id="GO:0051301">
    <property type="term" value="P:cell division"/>
    <property type="evidence" value="ECO:0007669"/>
    <property type="project" value="UniProtKB-KW"/>
</dbReference>
<proteinExistence type="inferred from homology"/>
<dbReference type="InterPro" id="IPR013792">
    <property type="entry name" value="RNA3'P_cycl/enolpyr_Trfase_a/b"/>
</dbReference>
<comment type="subcellular location">
    <subcellularLocation>
        <location evidence="1">Cytoplasm</location>
    </subcellularLocation>
</comment>
<name>A0A1G1W527_9BACT</name>
<dbReference type="SUPFAM" id="SSF55205">
    <property type="entry name" value="EPT/RTPC-like"/>
    <property type="match status" value="1"/>
</dbReference>
<dbReference type="InterPro" id="IPR050068">
    <property type="entry name" value="MurA_subfamily"/>
</dbReference>